<comment type="caution">
    <text evidence="1">The sequence shown here is derived from an EMBL/GenBank/DDBJ whole genome shotgun (WGS) entry which is preliminary data.</text>
</comment>
<evidence type="ECO:0000313" key="2">
    <source>
        <dbReference type="Proteomes" id="UP000004473"/>
    </source>
</evidence>
<dbReference type="PROSITE" id="PS51257">
    <property type="entry name" value="PROKAR_LIPOPROTEIN"/>
    <property type="match status" value="1"/>
</dbReference>
<evidence type="ECO:0008006" key="3">
    <source>
        <dbReference type="Google" id="ProtNLM"/>
    </source>
</evidence>
<sequence>MIRKVFIFSAVIALSGCFAGKHKVQALPDAELNKPYFTELNVTKYAAYPDNFRVKMDPLNSGLTVKPTDEWYDTVHISGTPITKQDITIEISYYVRGEVGWFESKDQKKFYQIKVKE</sequence>
<dbReference type="AlphaFoldDB" id="I2NME7"/>
<reference evidence="1 2" key="1">
    <citation type="submission" date="2012-04" db="EMBL/GenBank/DDBJ databases">
        <authorList>
            <person name="Harkins D.M."/>
            <person name="Madupu R."/>
            <person name="Durkin A.S."/>
            <person name="Torralba M."/>
            <person name="Methe B."/>
            <person name="Sutton G.G."/>
            <person name="Nelson K.E."/>
        </authorList>
    </citation>
    <scope>NUCLEOTIDE SEQUENCE [LARGE SCALE GENOMIC DNA]</scope>
    <source>
        <strain evidence="1 2">VK64</strain>
    </source>
</reference>
<evidence type="ECO:0000313" key="1">
    <source>
        <dbReference type="EMBL" id="EIG27008.1"/>
    </source>
</evidence>
<dbReference type="Proteomes" id="UP000004473">
    <property type="component" value="Unassembled WGS sequence"/>
</dbReference>
<gene>
    <name evidence="1" type="ORF">HMPREF1051_2054</name>
</gene>
<proteinExistence type="predicted"/>
<protein>
    <recommendedName>
        <fullName evidence="3">Lipoprotein</fullName>
    </recommendedName>
</protein>
<organism evidence="1 2">
    <name type="scientific">Neisseria sicca VK64</name>
    <dbReference type="NCBI Taxonomy" id="1095748"/>
    <lineage>
        <taxon>Bacteria</taxon>
        <taxon>Pseudomonadati</taxon>
        <taxon>Pseudomonadota</taxon>
        <taxon>Betaproteobacteria</taxon>
        <taxon>Neisseriales</taxon>
        <taxon>Neisseriaceae</taxon>
        <taxon>Neisseria</taxon>
    </lineage>
</organism>
<name>I2NME7_NEISI</name>
<accession>I2NME7</accession>
<dbReference type="EMBL" id="AJMT01000141">
    <property type="protein sequence ID" value="EIG27008.1"/>
    <property type="molecule type" value="Genomic_DNA"/>
</dbReference>